<feature type="region of interest" description="Disordered" evidence="1">
    <location>
        <begin position="1"/>
        <end position="46"/>
    </location>
</feature>
<dbReference type="Proteomes" id="UP000287651">
    <property type="component" value="Unassembled WGS sequence"/>
</dbReference>
<sequence length="188" mass="20825">MAKPRLSGKRILSLGAKPTKTEETETSPLRTLNWNPELRHPPQPPYSNSLTINSVLTCELENGVDLSVRELLNPGSTWEYLSSSAYGYGVHNSHSMIPLLLSKGVLALKQKHEQEKEKEQFGIKVKVQEPISLAPSNLKSGAAAKGCLEEQARLRWFYSLISMGLVVLVDRVVIAPPLGSRLKKGQRE</sequence>
<evidence type="ECO:0000313" key="3">
    <source>
        <dbReference type="Proteomes" id="UP000287651"/>
    </source>
</evidence>
<evidence type="ECO:0000313" key="2">
    <source>
        <dbReference type="EMBL" id="RRT48984.1"/>
    </source>
</evidence>
<name>A0A426YB73_ENSVE</name>
<protein>
    <submittedName>
        <fullName evidence="2">Uncharacterized protein</fullName>
    </submittedName>
</protein>
<gene>
    <name evidence="2" type="ORF">B296_00028266</name>
</gene>
<evidence type="ECO:0000256" key="1">
    <source>
        <dbReference type="SAM" id="MobiDB-lite"/>
    </source>
</evidence>
<dbReference type="EMBL" id="AMZH03013604">
    <property type="protein sequence ID" value="RRT48984.1"/>
    <property type="molecule type" value="Genomic_DNA"/>
</dbReference>
<dbReference type="AlphaFoldDB" id="A0A426YB73"/>
<accession>A0A426YB73</accession>
<comment type="caution">
    <text evidence="2">The sequence shown here is derived from an EMBL/GenBank/DDBJ whole genome shotgun (WGS) entry which is preliminary data.</text>
</comment>
<proteinExistence type="predicted"/>
<organism evidence="2 3">
    <name type="scientific">Ensete ventricosum</name>
    <name type="common">Abyssinian banana</name>
    <name type="synonym">Musa ensete</name>
    <dbReference type="NCBI Taxonomy" id="4639"/>
    <lineage>
        <taxon>Eukaryota</taxon>
        <taxon>Viridiplantae</taxon>
        <taxon>Streptophyta</taxon>
        <taxon>Embryophyta</taxon>
        <taxon>Tracheophyta</taxon>
        <taxon>Spermatophyta</taxon>
        <taxon>Magnoliopsida</taxon>
        <taxon>Liliopsida</taxon>
        <taxon>Zingiberales</taxon>
        <taxon>Musaceae</taxon>
        <taxon>Ensete</taxon>
    </lineage>
</organism>
<reference evidence="2 3" key="1">
    <citation type="journal article" date="2014" name="Agronomy (Basel)">
        <title>A Draft Genome Sequence for Ensete ventricosum, the Drought-Tolerant Tree Against Hunger.</title>
        <authorList>
            <person name="Harrison J."/>
            <person name="Moore K.A."/>
            <person name="Paszkiewicz K."/>
            <person name="Jones T."/>
            <person name="Grant M."/>
            <person name="Ambacheew D."/>
            <person name="Muzemil S."/>
            <person name="Studholme D.J."/>
        </authorList>
    </citation>
    <scope>NUCLEOTIDE SEQUENCE [LARGE SCALE GENOMIC DNA]</scope>
</reference>